<dbReference type="Proteomes" id="UP000050863">
    <property type="component" value="Unassembled WGS sequence"/>
</dbReference>
<accession>A0A0R3KER0</accession>
<gene>
    <name evidence="1" type="ORF">CQ12_31920</name>
</gene>
<dbReference type="AlphaFoldDB" id="A0A0R3KER0"/>
<proteinExistence type="predicted"/>
<evidence type="ECO:0000313" key="2">
    <source>
        <dbReference type="Proteomes" id="UP000050863"/>
    </source>
</evidence>
<sequence>MSWFQKEPRPDIWETAGDEPLGDIAAAHRIRDICAAAEAIAEKMRAPGGRGAEKIRAVDAARYEAAIKCALEIAMNISDDAMRDASLGQIIRLCVKVDHLKTARVLVRAIKSEKARTELTAEHPVLRDQDAAS</sequence>
<protein>
    <submittedName>
        <fullName evidence="1">Uncharacterized protein</fullName>
    </submittedName>
</protein>
<keyword evidence="2" id="KW-1185">Reference proteome</keyword>
<dbReference type="EMBL" id="LLXZ01000229">
    <property type="protein sequence ID" value="KRQ93069.1"/>
    <property type="molecule type" value="Genomic_DNA"/>
</dbReference>
<name>A0A0R3KER0_9BRAD</name>
<evidence type="ECO:0000313" key="1">
    <source>
        <dbReference type="EMBL" id="KRQ93069.1"/>
    </source>
</evidence>
<dbReference type="RefSeq" id="WP_057840830.1">
    <property type="nucleotide sequence ID" value="NZ_LLXZ01000229.1"/>
</dbReference>
<comment type="caution">
    <text evidence="1">The sequence shown here is derived from an EMBL/GenBank/DDBJ whole genome shotgun (WGS) entry which is preliminary data.</text>
</comment>
<reference evidence="1 2" key="1">
    <citation type="submission" date="2014-03" db="EMBL/GenBank/DDBJ databases">
        <title>Bradyrhizobium valentinum sp. nov., isolated from effective nodules of Lupinus mariae-josephae, a lupine endemic of basic-lime soils in Eastern Spain.</title>
        <authorList>
            <person name="Duran D."/>
            <person name="Rey L."/>
            <person name="Navarro A."/>
            <person name="Busquets A."/>
            <person name="Imperial J."/>
            <person name="Ruiz-Argueso T."/>
        </authorList>
    </citation>
    <scope>NUCLEOTIDE SEQUENCE [LARGE SCALE GENOMIC DNA]</scope>
    <source>
        <strain evidence="1 2">PAC68</strain>
    </source>
</reference>
<organism evidence="1 2">
    <name type="scientific">Bradyrhizobium jicamae</name>
    <dbReference type="NCBI Taxonomy" id="280332"/>
    <lineage>
        <taxon>Bacteria</taxon>
        <taxon>Pseudomonadati</taxon>
        <taxon>Pseudomonadota</taxon>
        <taxon>Alphaproteobacteria</taxon>
        <taxon>Hyphomicrobiales</taxon>
        <taxon>Nitrobacteraceae</taxon>
        <taxon>Bradyrhizobium</taxon>
    </lineage>
</organism>